<dbReference type="InterPro" id="IPR020846">
    <property type="entry name" value="MFS_dom"/>
</dbReference>
<dbReference type="AlphaFoldDB" id="A0A2S9X0N7"/>
<feature type="transmembrane region" description="Helical" evidence="7">
    <location>
        <begin position="135"/>
        <end position="157"/>
    </location>
</feature>
<feature type="transmembrane region" description="Helical" evidence="7">
    <location>
        <begin position="354"/>
        <end position="380"/>
    </location>
</feature>
<name>A0A2S9X0N7_9NEIS</name>
<dbReference type="InterPro" id="IPR011701">
    <property type="entry name" value="MFS"/>
</dbReference>
<dbReference type="Gene3D" id="1.20.1250.20">
    <property type="entry name" value="MFS general substrate transporter like domains"/>
    <property type="match status" value="1"/>
</dbReference>
<comment type="caution">
    <text evidence="9">The sequence shown here is derived from an EMBL/GenBank/DDBJ whole genome shotgun (WGS) entry which is preliminary data.</text>
</comment>
<dbReference type="PRINTS" id="PR01036">
    <property type="entry name" value="TCRTETB"/>
</dbReference>
<evidence type="ECO:0000313" key="9">
    <source>
        <dbReference type="EMBL" id="PRP69287.1"/>
    </source>
</evidence>
<evidence type="ECO:0000313" key="10">
    <source>
        <dbReference type="Proteomes" id="UP000239469"/>
    </source>
</evidence>
<dbReference type="Gene3D" id="1.20.1720.10">
    <property type="entry name" value="Multidrug resistance protein D"/>
    <property type="match status" value="1"/>
</dbReference>
<feature type="transmembrane region" description="Helical" evidence="7">
    <location>
        <begin position="431"/>
        <end position="450"/>
    </location>
</feature>
<keyword evidence="6 7" id="KW-0472">Membrane</keyword>
<evidence type="ECO:0000259" key="8">
    <source>
        <dbReference type="PROSITE" id="PS50850"/>
    </source>
</evidence>
<protein>
    <submittedName>
        <fullName evidence="9">MFS transporter</fullName>
    </submittedName>
</protein>
<feature type="transmembrane region" description="Helical" evidence="7">
    <location>
        <begin position="81"/>
        <end position="100"/>
    </location>
</feature>
<dbReference type="NCBIfam" id="TIGR00711">
    <property type="entry name" value="efflux_EmrB"/>
    <property type="match status" value="1"/>
</dbReference>
<keyword evidence="4 7" id="KW-0812">Transmembrane</keyword>
<dbReference type="SUPFAM" id="SSF103473">
    <property type="entry name" value="MFS general substrate transporter"/>
    <property type="match status" value="1"/>
</dbReference>
<dbReference type="Proteomes" id="UP000239469">
    <property type="component" value="Unassembled WGS sequence"/>
</dbReference>
<keyword evidence="3" id="KW-1003">Cell membrane</keyword>
<evidence type="ECO:0000256" key="1">
    <source>
        <dbReference type="ARBA" id="ARBA00004651"/>
    </source>
</evidence>
<dbReference type="RefSeq" id="WP_223253543.1">
    <property type="nucleotide sequence ID" value="NZ_MTBD01000030.1"/>
</dbReference>
<evidence type="ECO:0000256" key="6">
    <source>
        <dbReference type="ARBA" id="ARBA00023136"/>
    </source>
</evidence>
<evidence type="ECO:0000256" key="4">
    <source>
        <dbReference type="ARBA" id="ARBA00022692"/>
    </source>
</evidence>
<feature type="transmembrane region" description="Helical" evidence="7">
    <location>
        <begin position="401"/>
        <end position="419"/>
    </location>
</feature>
<evidence type="ECO:0000256" key="5">
    <source>
        <dbReference type="ARBA" id="ARBA00022989"/>
    </source>
</evidence>
<feature type="transmembrane region" description="Helical" evidence="7">
    <location>
        <begin position="47"/>
        <end position="69"/>
    </location>
</feature>
<feature type="transmembrane region" description="Helical" evidence="7">
    <location>
        <begin position="223"/>
        <end position="244"/>
    </location>
</feature>
<feature type="transmembrane region" description="Helical" evidence="7">
    <location>
        <begin position="198"/>
        <end position="217"/>
    </location>
</feature>
<keyword evidence="2" id="KW-0813">Transport</keyword>
<dbReference type="InterPro" id="IPR004638">
    <property type="entry name" value="EmrB-like"/>
</dbReference>
<feature type="transmembrane region" description="Helical" evidence="7">
    <location>
        <begin position="163"/>
        <end position="186"/>
    </location>
</feature>
<dbReference type="GO" id="GO:0005886">
    <property type="term" value="C:plasma membrane"/>
    <property type="evidence" value="ECO:0007669"/>
    <property type="project" value="UniProtKB-SubCell"/>
</dbReference>
<dbReference type="Pfam" id="PF07690">
    <property type="entry name" value="MFS_1"/>
    <property type="match status" value="1"/>
</dbReference>
<dbReference type="InterPro" id="IPR036259">
    <property type="entry name" value="MFS_trans_sf"/>
</dbReference>
<accession>A0A2S9X0N7</accession>
<evidence type="ECO:0000256" key="7">
    <source>
        <dbReference type="SAM" id="Phobius"/>
    </source>
</evidence>
<sequence length="469" mass="49978">MKLKIAPGMVTPLIVATALFMENMDSTVISTSLPAIARDLAVDPISLKLALTSYLVSLAVFIPISGWMADRFGARRIFRSAIVVFMLGSLLCAVTSSLHGFVMARFLQGIGGAMMVPVGRLVILRTIDKADLVRALSYLTVPALLGPVIGPPLGGFISTYFHWRWIFLINIPIGLLGLALAGRFIANLKEDDVPKLDLAGFVFTGAGLSMLMLGLASEGKHMLSAQASIWLTVIGAALLLAYLWHYRRQEHPLLDLSLLRLPTFHAGVVGGFMFRVGIGTIPFLLPLMLQLGFGFSPFESGLLTCSTAMGAIGMKTVVAKVLQQFGFRRILILNSILAGCSVAVYVLFQADTPHWVLLAVFVLGGCLRSLQFTSLNAITFADVGKDRLSHATSLSSVAQQLAAGFGVTVGAFALQSAAWLQGHPQLQADDFGHAFLIMGGLTALSSLLFVRLAPNAGQQVSAGHEGGGK</sequence>
<comment type="subcellular location">
    <subcellularLocation>
        <location evidence="1">Cell membrane</location>
        <topology evidence="1">Multi-pass membrane protein</topology>
    </subcellularLocation>
</comment>
<feature type="domain" description="Major facilitator superfamily (MFS) profile" evidence="8">
    <location>
        <begin position="11"/>
        <end position="457"/>
    </location>
</feature>
<feature type="transmembrane region" description="Helical" evidence="7">
    <location>
        <begin position="106"/>
        <end position="123"/>
    </location>
</feature>
<gene>
    <name evidence="9" type="ORF">BUE93_15965</name>
</gene>
<reference evidence="9 10" key="1">
    <citation type="submission" date="2017-01" db="EMBL/GenBank/DDBJ databases">
        <title>New insights into the genetic diversity of Chromobacterium isolated from tropical freshwater lake.</title>
        <authorList>
            <person name="Santos A.B."/>
            <person name="Nascimento A.M."/>
            <person name="Da Silva P.C."/>
        </authorList>
    </citation>
    <scope>NUCLEOTIDE SEQUENCE [LARGE SCALE GENOMIC DNA]</scope>
    <source>
        <strain evidence="9 10">56AF</strain>
    </source>
</reference>
<dbReference type="PROSITE" id="PS50850">
    <property type="entry name" value="MFS"/>
    <property type="match status" value="1"/>
</dbReference>
<feature type="transmembrane region" description="Helical" evidence="7">
    <location>
        <begin position="264"/>
        <end position="289"/>
    </location>
</feature>
<proteinExistence type="predicted"/>
<evidence type="ECO:0000256" key="3">
    <source>
        <dbReference type="ARBA" id="ARBA00022475"/>
    </source>
</evidence>
<dbReference type="PANTHER" id="PTHR42718:SF46">
    <property type="entry name" value="BLR6921 PROTEIN"/>
    <property type="match status" value="1"/>
</dbReference>
<evidence type="ECO:0000256" key="2">
    <source>
        <dbReference type="ARBA" id="ARBA00022448"/>
    </source>
</evidence>
<feature type="transmembrane region" description="Helical" evidence="7">
    <location>
        <begin position="330"/>
        <end position="348"/>
    </location>
</feature>
<dbReference type="EMBL" id="MTBD01000030">
    <property type="protein sequence ID" value="PRP69287.1"/>
    <property type="molecule type" value="Genomic_DNA"/>
</dbReference>
<organism evidence="9 10">
    <name type="scientific">Chromobacterium amazonense</name>
    <dbReference type="NCBI Taxonomy" id="1382803"/>
    <lineage>
        <taxon>Bacteria</taxon>
        <taxon>Pseudomonadati</taxon>
        <taxon>Pseudomonadota</taxon>
        <taxon>Betaproteobacteria</taxon>
        <taxon>Neisseriales</taxon>
        <taxon>Chromobacteriaceae</taxon>
        <taxon>Chromobacterium</taxon>
    </lineage>
</organism>
<dbReference type="PANTHER" id="PTHR42718">
    <property type="entry name" value="MAJOR FACILITATOR SUPERFAMILY MULTIDRUG TRANSPORTER MFSC"/>
    <property type="match status" value="1"/>
</dbReference>
<dbReference type="GO" id="GO:0022857">
    <property type="term" value="F:transmembrane transporter activity"/>
    <property type="evidence" value="ECO:0007669"/>
    <property type="project" value="InterPro"/>
</dbReference>
<keyword evidence="5 7" id="KW-1133">Transmembrane helix</keyword>